<organism evidence="1 2">
    <name type="scientific">Rattus norvegicus</name>
    <name type="common">Rat</name>
    <dbReference type="NCBI Taxonomy" id="10116"/>
    <lineage>
        <taxon>Eukaryota</taxon>
        <taxon>Metazoa</taxon>
        <taxon>Chordata</taxon>
        <taxon>Craniata</taxon>
        <taxon>Vertebrata</taxon>
        <taxon>Euteleostomi</taxon>
        <taxon>Mammalia</taxon>
        <taxon>Eutheria</taxon>
        <taxon>Euarchontoglires</taxon>
        <taxon>Glires</taxon>
        <taxon>Rodentia</taxon>
        <taxon>Myomorpha</taxon>
        <taxon>Muroidea</taxon>
        <taxon>Muridae</taxon>
        <taxon>Murinae</taxon>
        <taxon>Rattus</taxon>
    </lineage>
</organism>
<dbReference type="AlphaFoldDB" id="A6HW82"/>
<reference evidence="2" key="1">
    <citation type="submission" date="2005-09" db="EMBL/GenBank/DDBJ databases">
        <authorList>
            <person name="Mural R.J."/>
            <person name="Li P.W."/>
            <person name="Adams M.D."/>
            <person name="Amanatides P.G."/>
            <person name="Baden-Tillson H."/>
            <person name="Barnstead M."/>
            <person name="Chin S.H."/>
            <person name="Dew I."/>
            <person name="Evans C.A."/>
            <person name="Ferriera S."/>
            <person name="Flanigan M."/>
            <person name="Fosler C."/>
            <person name="Glodek A."/>
            <person name="Gu Z."/>
            <person name="Holt R.A."/>
            <person name="Jennings D."/>
            <person name="Kraft C.L."/>
            <person name="Lu F."/>
            <person name="Nguyen T."/>
            <person name="Nusskern D.R."/>
            <person name="Pfannkoch C.M."/>
            <person name="Sitter C."/>
            <person name="Sutton G.G."/>
            <person name="Venter J.C."/>
            <person name="Wang Z."/>
            <person name="Woodage T."/>
            <person name="Zheng X.H."/>
            <person name="Zhong F."/>
        </authorList>
    </citation>
    <scope>NUCLEOTIDE SEQUENCE [LARGE SCALE GENOMIC DNA]</scope>
    <source>
        <strain>BN</strain>
        <strain evidence="2">Sprague-Dawley</strain>
    </source>
</reference>
<protein>
    <submittedName>
        <fullName evidence="1">RCG28466</fullName>
    </submittedName>
</protein>
<evidence type="ECO:0000313" key="2">
    <source>
        <dbReference type="Proteomes" id="UP000234681"/>
    </source>
</evidence>
<sequence length="60" mass="7000">MKQGFKFPRRAPLLTSQLVCPFPLFRKELDHITASVLPSLSEQITSQTSLIWSNCNHYHW</sequence>
<accession>A6HW82</accession>
<proteinExistence type="predicted"/>
<dbReference type="Proteomes" id="UP000234681">
    <property type="component" value="Chromosome 2"/>
</dbReference>
<gene>
    <name evidence="1" type="ORF">rCG_28466</name>
</gene>
<name>A6HW82_RAT</name>
<evidence type="ECO:0000313" key="1">
    <source>
        <dbReference type="EMBL" id="EDL82368.1"/>
    </source>
</evidence>
<dbReference type="EMBL" id="CH473952">
    <property type="protein sequence ID" value="EDL82368.1"/>
    <property type="molecule type" value="Genomic_DNA"/>
</dbReference>